<keyword evidence="2" id="KW-0614">Plasmid</keyword>
<geneLocation type="plasmid" evidence="2">
    <name>p717068-IMP</name>
</geneLocation>
<protein>
    <recommendedName>
        <fullName evidence="1">DUF4942 domain-containing protein</fullName>
    </recommendedName>
</protein>
<proteinExistence type="predicted"/>
<name>A0A6M4NPN2_AERCA</name>
<organism evidence="2">
    <name type="scientific">Aeromonas caviae</name>
    <name type="common">Aeromonas punctata</name>
    <dbReference type="NCBI Taxonomy" id="648"/>
    <lineage>
        <taxon>Bacteria</taxon>
        <taxon>Pseudomonadati</taxon>
        <taxon>Pseudomonadota</taxon>
        <taxon>Gammaproteobacteria</taxon>
        <taxon>Aeromonadales</taxon>
        <taxon>Aeromonadaceae</taxon>
        <taxon>Aeromonas</taxon>
    </lineage>
</organism>
<dbReference type="InterPro" id="IPR031339">
    <property type="entry name" value="DUF4942"/>
</dbReference>
<reference evidence="2" key="1">
    <citation type="submission" date="2019-10" db="EMBL/GenBank/DDBJ databases">
        <authorList>
            <person name="Zhou D."/>
            <person name="Cheng Q."/>
        </authorList>
    </citation>
    <scope>NUCLEOTIDE SEQUENCE</scope>
    <source>
        <strain evidence="2">1507-17068</strain>
        <plasmid evidence="2">p717068-IMP</plasmid>
    </source>
</reference>
<dbReference type="AlphaFoldDB" id="A0A6M4NPN2"/>
<dbReference type="RefSeq" id="WP_181715893.1">
    <property type="nucleotide sequence ID" value="NZ_CP066814.1"/>
</dbReference>
<accession>A0A6M4NPN2</accession>
<dbReference type="Gene3D" id="3.40.50.150">
    <property type="entry name" value="Vaccinia Virus protein VP39"/>
    <property type="match status" value="1"/>
</dbReference>
<dbReference type="InterPro" id="IPR029063">
    <property type="entry name" value="SAM-dependent_MTases_sf"/>
</dbReference>
<sequence>MADLQFFPTDKALADKAASLFKTKVVRLLEPSAGRADLLEPTSSWRYRRDTVDCVELDPDNRAILKEKGYNVVGTDFLAFDPGAIYSHVLMNPPFKVGAEHTLHAWSLLFSGELVAILNAETVRNPCTAAREQLLRLIQDYSATPVEFIQGAFTNPDTKRKTNVEVALIHLLKPSQVNFDFVGRLRKEELDKTLGEERFTRPMEVMLPESEIENRLIDYQCAVKTMKIHRHAALRAAYFRSRLGVALNAPTPTDECTAGLENTLIENMHRDYQLIKDAAWSSVIRSVDVRSRLSSQAQKILESQFEEIRKMDFTRQNLEDFVLGLVQQQGSIQTEMMLEVFDLFSRYYLGNRCYFKGWKSNAKHRQNAFRLKMTRIVLPGCSAREMKDWRRASYSDQGRFADIDKAFAMMDMKRFEDVKGLAALFSGGARVPAGERFQTDYFDVRVFYDAGTYHLFPRRSDLVDKLNRFVGRHRNWLPHDDSAAPAGFWEQFEAAEKVGKTLKFEGLREWDILREDTDQVREKIDAAITKAQAGCGIEFFPDALGASEFEPVMLLEERLAG</sequence>
<dbReference type="Pfam" id="PF13708">
    <property type="entry name" value="DUF4942"/>
    <property type="match status" value="1"/>
</dbReference>
<dbReference type="SUPFAM" id="SSF53335">
    <property type="entry name" value="S-adenosyl-L-methionine-dependent methyltransferases"/>
    <property type="match status" value="1"/>
</dbReference>
<evidence type="ECO:0000313" key="2">
    <source>
        <dbReference type="EMBL" id="QJR99769.1"/>
    </source>
</evidence>
<evidence type="ECO:0000259" key="1">
    <source>
        <dbReference type="Pfam" id="PF13708"/>
    </source>
</evidence>
<dbReference type="EMBL" id="MN629346">
    <property type="protein sequence ID" value="QJR99769.1"/>
    <property type="molecule type" value="Genomic_DNA"/>
</dbReference>
<feature type="domain" description="DUF4942" evidence="1">
    <location>
        <begin position="275"/>
        <end position="475"/>
    </location>
</feature>